<evidence type="ECO:0000256" key="1">
    <source>
        <dbReference type="PROSITE-ProRule" id="PRU00117"/>
    </source>
</evidence>
<dbReference type="STRING" id="283909.R7TYU1"/>
<proteinExistence type="predicted"/>
<dbReference type="SMART" id="SM00322">
    <property type="entry name" value="KH"/>
    <property type="match status" value="1"/>
</dbReference>
<dbReference type="Proteomes" id="UP000014760">
    <property type="component" value="Unassembled WGS sequence"/>
</dbReference>
<evidence type="ECO:0000313" key="4">
    <source>
        <dbReference type="EnsemblMetazoa" id="CapteP168216"/>
    </source>
</evidence>
<dbReference type="GO" id="GO:0003723">
    <property type="term" value="F:RNA binding"/>
    <property type="evidence" value="ECO:0007669"/>
    <property type="project" value="UniProtKB-UniRule"/>
</dbReference>
<dbReference type="EnsemblMetazoa" id="CapteT168216">
    <property type="protein sequence ID" value="CapteP168216"/>
    <property type="gene ID" value="CapteG168216"/>
</dbReference>
<dbReference type="InterPro" id="IPR019510">
    <property type="entry name" value="AKAP7-like_phosphoesterase"/>
</dbReference>
<feature type="domain" description="K Homology" evidence="2">
    <location>
        <begin position="63"/>
        <end position="131"/>
    </location>
</feature>
<dbReference type="Pfam" id="PF00013">
    <property type="entry name" value="KH_1"/>
    <property type="match status" value="1"/>
</dbReference>
<dbReference type="Gene3D" id="3.30.1370.10">
    <property type="entry name" value="K Homology domain, type 1"/>
    <property type="match status" value="1"/>
</dbReference>
<reference evidence="5" key="1">
    <citation type="submission" date="2012-12" db="EMBL/GenBank/DDBJ databases">
        <authorList>
            <person name="Hellsten U."/>
            <person name="Grimwood J."/>
            <person name="Chapman J.A."/>
            <person name="Shapiro H."/>
            <person name="Aerts A."/>
            <person name="Otillar R.P."/>
            <person name="Terry A.Y."/>
            <person name="Boore J.L."/>
            <person name="Simakov O."/>
            <person name="Marletaz F."/>
            <person name="Cho S.-J."/>
            <person name="Edsinger-Gonzales E."/>
            <person name="Havlak P."/>
            <person name="Kuo D.-H."/>
            <person name="Larsson T."/>
            <person name="Lv J."/>
            <person name="Arendt D."/>
            <person name="Savage R."/>
            <person name="Osoegawa K."/>
            <person name="de Jong P."/>
            <person name="Lindberg D.R."/>
            <person name="Seaver E.C."/>
            <person name="Weisblat D.A."/>
            <person name="Putnam N.H."/>
            <person name="Grigoriev I.V."/>
            <person name="Rokhsar D.S."/>
        </authorList>
    </citation>
    <scope>NUCLEOTIDE SEQUENCE</scope>
    <source>
        <strain evidence="5">I ESC-2004</strain>
    </source>
</reference>
<dbReference type="SUPFAM" id="SSF55144">
    <property type="entry name" value="LigT-like"/>
    <property type="match status" value="1"/>
</dbReference>
<keyword evidence="5" id="KW-1185">Reference proteome</keyword>
<accession>R7TYU1</accession>
<dbReference type="GO" id="GO:0005634">
    <property type="term" value="C:nucleus"/>
    <property type="evidence" value="ECO:0007669"/>
    <property type="project" value="TreeGrafter"/>
</dbReference>
<organism evidence="3">
    <name type="scientific">Capitella teleta</name>
    <name type="common">Polychaete worm</name>
    <dbReference type="NCBI Taxonomy" id="283909"/>
    <lineage>
        <taxon>Eukaryota</taxon>
        <taxon>Metazoa</taxon>
        <taxon>Spiralia</taxon>
        <taxon>Lophotrochozoa</taxon>
        <taxon>Annelida</taxon>
        <taxon>Polychaeta</taxon>
        <taxon>Sedentaria</taxon>
        <taxon>Scolecida</taxon>
        <taxon>Capitellidae</taxon>
        <taxon>Capitella</taxon>
    </lineage>
</organism>
<dbReference type="EMBL" id="AMQN01011279">
    <property type="status" value="NOT_ANNOTATED_CDS"/>
    <property type="molecule type" value="Genomic_DNA"/>
</dbReference>
<dbReference type="InterPro" id="IPR036612">
    <property type="entry name" value="KH_dom_type_1_sf"/>
</dbReference>
<dbReference type="InterPro" id="IPR004088">
    <property type="entry name" value="KH_dom_type_1"/>
</dbReference>
<dbReference type="Gene3D" id="3.90.1140.10">
    <property type="entry name" value="Cyclic phosphodiesterase"/>
    <property type="match status" value="1"/>
</dbReference>
<evidence type="ECO:0000259" key="2">
    <source>
        <dbReference type="SMART" id="SM00322"/>
    </source>
</evidence>
<dbReference type="InterPro" id="IPR009097">
    <property type="entry name" value="Cyclic_Pdiesterase"/>
</dbReference>
<dbReference type="PANTHER" id="PTHR13360:SF1">
    <property type="entry name" value="ACTIVATING SIGNAL COINTEGRATOR 1 COMPLEX SUBUNIT 1"/>
    <property type="match status" value="1"/>
</dbReference>
<reference evidence="4" key="3">
    <citation type="submission" date="2015-06" db="UniProtKB">
        <authorList>
            <consortium name="EnsemblMetazoa"/>
        </authorList>
    </citation>
    <scope>IDENTIFICATION</scope>
</reference>
<reference evidence="3 5" key="2">
    <citation type="journal article" date="2013" name="Nature">
        <title>Insights into bilaterian evolution from three spiralian genomes.</title>
        <authorList>
            <person name="Simakov O."/>
            <person name="Marletaz F."/>
            <person name="Cho S.J."/>
            <person name="Edsinger-Gonzales E."/>
            <person name="Havlak P."/>
            <person name="Hellsten U."/>
            <person name="Kuo D.H."/>
            <person name="Larsson T."/>
            <person name="Lv J."/>
            <person name="Arendt D."/>
            <person name="Savage R."/>
            <person name="Osoegawa K."/>
            <person name="de Jong P."/>
            <person name="Grimwood J."/>
            <person name="Chapman J.A."/>
            <person name="Shapiro H."/>
            <person name="Aerts A."/>
            <person name="Otillar R.P."/>
            <person name="Terry A.Y."/>
            <person name="Boore J.L."/>
            <person name="Grigoriev I.V."/>
            <person name="Lindberg D.R."/>
            <person name="Seaver E.C."/>
            <person name="Weisblat D.A."/>
            <person name="Putnam N.H."/>
            <person name="Rokhsar D.S."/>
        </authorList>
    </citation>
    <scope>NUCLEOTIDE SEQUENCE</scope>
    <source>
        <strain evidence="3 5">I ESC-2004</strain>
    </source>
</reference>
<dbReference type="PANTHER" id="PTHR13360">
    <property type="entry name" value="ACTIVATING SIGNAL COINTEGRATOR 1 COMPLEX SUBUNIT 1"/>
    <property type="match status" value="1"/>
</dbReference>
<dbReference type="FunCoup" id="R7TYU1">
    <property type="interactions" value="1415"/>
</dbReference>
<dbReference type="AlphaFoldDB" id="R7TYU1"/>
<dbReference type="EMBL" id="KB308794">
    <property type="protein sequence ID" value="ELT96591.1"/>
    <property type="molecule type" value="Genomic_DNA"/>
</dbReference>
<dbReference type="GO" id="GO:0006355">
    <property type="term" value="P:regulation of DNA-templated transcription"/>
    <property type="evidence" value="ECO:0007669"/>
    <property type="project" value="TreeGrafter"/>
</dbReference>
<sequence>MEVLRPEILRIGRRCYRRNPIANRADAERSESRGEIPSEFCTNAYEDEICDAGVDDIKQLEDGSFKLYLEIPSAYFRFVIGKKGDTKRKIESETRTQIRIPRQGMEGDIVVTACDKAGISSARTRINVLVDSARQKQAFTHFLCISASTMNIQEKMQLFKSQVLDVCAGDRGIDCTIFQNPTKLHLTIGTLALMNEKEIESAINVLKECRKSIIDPLLEDGPLLARMVGLEYMNDDPHTVDVLYGKVTMDDASDRLQCLADELSDRLTSSGVMQKSYDRVKLHVTLMNTLFRKDPEGVVFQQKISSREPFDASNVLKIFGEYDFGPLEINDVHLVERYSTQSNGFYKSAYTLNF</sequence>
<dbReference type="InterPro" id="IPR047538">
    <property type="entry name" value="KH-I_ASCC1"/>
</dbReference>
<name>R7TYU1_CAPTE</name>
<dbReference type="OrthoDB" id="277832at2759"/>
<dbReference type="Pfam" id="PF10469">
    <property type="entry name" value="AKAP7_NLS"/>
    <property type="match status" value="1"/>
</dbReference>
<evidence type="ECO:0000313" key="3">
    <source>
        <dbReference type="EMBL" id="ELT96591.1"/>
    </source>
</evidence>
<dbReference type="SUPFAM" id="SSF54791">
    <property type="entry name" value="Eukaryotic type KH-domain (KH-domain type I)"/>
    <property type="match status" value="1"/>
</dbReference>
<dbReference type="PIRSF" id="PIRSF027019">
    <property type="entry name" value="Euk_LigT"/>
    <property type="match status" value="1"/>
</dbReference>
<keyword evidence="1" id="KW-0694">RNA-binding</keyword>
<dbReference type="CDD" id="cd22419">
    <property type="entry name" value="KH-I_ASCC1"/>
    <property type="match status" value="1"/>
</dbReference>
<dbReference type="InterPro" id="IPR004087">
    <property type="entry name" value="KH_dom"/>
</dbReference>
<dbReference type="HOGENOM" id="CLU_044606_0_0_1"/>
<dbReference type="InterPro" id="IPR009210">
    <property type="entry name" value="ASCC1"/>
</dbReference>
<dbReference type="PROSITE" id="PS50084">
    <property type="entry name" value="KH_TYPE_1"/>
    <property type="match status" value="1"/>
</dbReference>
<protein>
    <recommendedName>
        <fullName evidence="2">K Homology domain-containing protein</fullName>
    </recommendedName>
</protein>
<gene>
    <name evidence="3" type="ORF">CAPTEDRAFT_168216</name>
</gene>
<evidence type="ECO:0000313" key="5">
    <source>
        <dbReference type="Proteomes" id="UP000014760"/>
    </source>
</evidence>
<dbReference type="OMA" id="CLAHFQT"/>
<dbReference type="GO" id="GO:0006307">
    <property type="term" value="P:DNA alkylation repair"/>
    <property type="evidence" value="ECO:0007669"/>
    <property type="project" value="InterPro"/>
</dbReference>